<reference evidence="1 2" key="1">
    <citation type="submission" date="2018-01" db="EMBL/GenBank/DDBJ databases">
        <title>Comparative genomics of Mycobacterium mucogenicum and Mycobacterium neoaurum clade members emphasizing tRNA and non-coding RNA.</title>
        <authorList>
            <person name="Behra P.R.K."/>
            <person name="Pettersson B.M.F."/>
            <person name="Das S."/>
            <person name="Dasgupta S."/>
            <person name="Kirsebom L.A."/>
        </authorList>
    </citation>
    <scope>NUCLEOTIDE SEQUENCE [LARGE SCALE GENOMIC DNA]</scope>
    <source>
        <strain evidence="1 2">DSM 45104</strain>
    </source>
</reference>
<sequence>MGAVRNIGIQPTDPLGWMFTFAELGTLGPRLLVRNRRSVDPIVGTGAANVSLTSYGKRISTVWQTIETIGAGTVKPHRLILWLDDRDAYLDPPATLKRLQARGLEIRHCRDYGPHKKYFPYLNEILPAEPDCTLVTADDDVYYPPGWLAELLAAHRPGEVTAFRARIRSDGPYRTWPMCTTTEASESVFATGVSGVAYPPELLGALRDRGEAFAEVCPRADDYWLHYAAVSTGIPIRQVRDVAAYFWPIVLVASRGLWDGSGTANDAIAARTRQTWQNFRNRPGAE</sequence>
<proteinExistence type="predicted"/>
<keyword evidence="2" id="KW-1185">Reference proteome</keyword>
<dbReference type="SUPFAM" id="SSF53448">
    <property type="entry name" value="Nucleotide-diphospho-sugar transferases"/>
    <property type="match status" value="1"/>
</dbReference>
<evidence type="ECO:0000313" key="1">
    <source>
        <dbReference type="EMBL" id="TLH65811.1"/>
    </source>
</evidence>
<comment type="caution">
    <text evidence="1">The sequence shown here is derived from an EMBL/GenBank/DDBJ whole genome shotgun (WGS) entry which is preliminary data.</text>
</comment>
<dbReference type="AlphaFoldDB" id="A0AA94UGW1"/>
<organism evidence="1 2">
    <name type="scientific">Mycolicibacterium phocaicum</name>
    <dbReference type="NCBI Taxonomy" id="319706"/>
    <lineage>
        <taxon>Bacteria</taxon>
        <taxon>Bacillati</taxon>
        <taxon>Actinomycetota</taxon>
        <taxon>Actinomycetes</taxon>
        <taxon>Mycobacteriales</taxon>
        <taxon>Mycobacteriaceae</taxon>
        <taxon>Mycolicibacterium</taxon>
    </lineage>
</organism>
<dbReference type="EMBL" id="POTM01000042">
    <property type="protein sequence ID" value="TLH65811.1"/>
    <property type="molecule type" value="Genomic_DNA"/>
</dbReference>
<dbReference type="Proteomes" id="UP000309984">
    <property type="component" value="Unassembled WGS sequence"/>
</dbReference>
<name>A0AA94UGW1_9MYCO</name>
<accession>A0AA94UGW1</accession>
<evidence type="ECO:0000313" key="2">
    <source>
        <dbReference type="Proteomes" id="UP000309984"/>
    </source>
</evidence>
<gene>
    <name evidence="1" type="ORF">C1S79_16710</name>
</gene>
<protein>
    <submittedName>
        <fullName evidence="1">Uncharacterized protein</fullName>
    </submittedName>
</protein>
<dbReference type="InterPro" id="IPR029044">
    <property type="entry name" value="Nucleotide-diphossugar_trans"/>
</dbReference>